<dbReference type="CDD" id="cd00085">
    <property type="entry name" value="HNHc"/>
    <property type="match status" value="1"/>
</dbReference>
<dbReference type="OrthoDB" id="5379188at2"/>
<name>A0A0C5FSA1_9ACTN</name>
<keyword evidence="2" id="KW-1185">Reference proteome</keyword>
<evidence type="ECO:0000313" key="1">
    <source>
        <dbReference type="EMBL" id="AJP02927.1"/>
    </source>
</evidence>
<sequence length="255" mass="27795">MAEETHRRYDNTTIAALMTLARGGCYAPRCGAPTVRIIDGKPVLNLDIAHIRALKAGGKRYDPSWSLEDRNSFANLLLLCNVHHKRIDGVDGEKYTVEILEGWKRVREADGQDALAGLSGLTEARLVKMIQEAQDQYVDRLAPVLGAIAKQVPELSSLLKVLKTDLERTQGRTPGISEDTAWMAYEAGRSLAHLQDNAPLLMEAGDDLAHLQDNVSLLTSAAQALMRVADLPAALNNAADNIRSAAASLSDARRY</sequence>
<dbReference type="EMBL" id="CP010849">
    <property type="protein sequence ID" value="AJP02927.1"/>
    <property type="molecule type" value="Genomic_DNA"/>
</dbReference>
<organism evidence="1 2">
    <name type="scientific">Streptomyces cyaneogriseus subsp. noncyanogenus</name>
    <dbReference type="NCBI Taxonomy" id="477245"/>
    <lineage>
        <taxon>Bacteria</taxon>
        <taxon>Bacillati</taxon>
        <taxon>Actinomycetota</taxon>
        <taxon>Actinomycetes</taxon>
        <taxon>Kitasatosporales</taxon>
        <taxon>Streptomycetaceae</taxon>
        <taxon>Streptomyces</taxon>
    </lineage>
</organism>
<dbReference type="KEGG" id="scw:TU94_17035"/>
<dbReference type="Proteomes" id="UP000032234">
    <property type="component" value="Chromosome"/>
</dbReference>
<dbReference type="STRING" id="477245.TU94_17035"/>
<accession>A0A0C5FSA1</accession>
<evidence type="ECO:0000313" key="2">
    <source>
        <dbReference type="Proteomes" id="UP000032234"/>
    </source>
</evidence>
<gene>
    <name evidence="1" type="ORF">TU94_17035</name>
</gene>
<dbReference type="RefSeq" id="WP_044382843.1">
    <property type="nucleotide sequence ID" value="NZ_CP010849.1"/>
</dbReference>
<reference evidence="1 2" key="1">
    <citation type="submission" date="2015-02" db="EMBL/GenBank/DDBJ databases">
        <title>Genome sequence of thermotolerant Streptomyces cyaneogriseus subsp. Noncyanogenus NMWT1, the producer of nematocidal antibiotics nemadectin.</title>
        <authorList>
            <person name="Wang H."/>
            <person name="Li C."/>
            <person name="Xiang W."/>
            <person name="Wang X."/>
        </authorList>
    </citation>
    <scope>NUCLEOTIDE SEQUENCE [LARGE SCALE GENOMIC DNA]</scope>
    <source>
        <strain evidence="1 2">NMWT 1</strain>
    </source>
</reference>
<dbReference type="HOGENOM" id="CLU_1089579_0_0_11"/>
<dbReference type="PATRIC" id="fig|477245.3.peg.3613"/>
<dbReference type="InterPro" id="IPR003615">
    <property type="entry name" value="HNH_nuc"/>
</dbReference>
<dbReference type="AlphaFoldDB" id="A0A0C5FSA1"/>
<evidence type="ECO:0008006" key="3">
    <source>
        <dbReference type="Google" id="ProtNLM"/>
    </source>
</evidence>
<proteinExistence type="predicted"/>
<protein>
    <recommendedName>
        <fullName evidence="3">HNH endonuclease</fullName>
    </recommendedName>
</protein>